<dbReference type="PANTHER" id="PTHR24291:SF50">
    <property type="entry name" value="BIFUNCTIONAL ALBAFLAVENONE MONOOXYGENASE_TERPENE SYNTHASE"/>
    <property type="match status" value="1"/>
</dbReference>
<evidence type="ECO:0000313" key="9">
    <source>
        <dbReference type="EMBL" id="KAI3426077.1"/>
    </source>
</evidence>
<comment type="cofactor">
    <cofactor evidence="7">
        <name>heme</name>
        <dbReference type="ChEBI" id="CHEBI:30413"/>
    </cofactor>
</comment>
<evidence type="ECO:0000256" key="7">
    <source>
        <dbReference type="PIRSR" id="PIRSR602401-1"/>
    </source>
</evidence>
<evidence type="ECO:0000256" key="1">
    <source>
        <dbReference type="ARBA" id="ARBA00010617"/>
    </source>
</evidence>
<comment type="caution">
    <text evidence="9">The sequence shown here is derived from an EMBL/GenBank/DDBJ whole genome shotgun (WGS) entry which is preliminary data.</text>
</comment>
<dbReference type="AlphaFoldDB" id="A0A9D4YU92"/>
<keyword evidence="5 7" id="KW-0408">Iron</keyword>
<evidence type="ECO:0000256" key="5">
    <source>
        <dbReference type="ARBA" id="ARBA00023004"/>
    </source>
</evidence>
<dbReference type="Gene3D" id="1.10.630.10">
    <property type="entry name" value="Cytochrome P450"/>
    <property type="match status" value="1"/>
</dbReference>
<organism evidence="9 10">
    <name type="scientific">Chlorella vulgaris</name>
    <name type="common">Green alga</name>
    <dbReference type="NCBI Taxonomy" id="3077"/>
    <lineage>
        <taxon>Eukaryota</taxon>
        <taxon>Viridiplantae</taxon>
        <taxon>Chlorophyta</taxon>
        <taxon>core chlorophytes</taxon>
        <taxon>Trebouxiophyceae</taxon>
        <taxon>Chlorellales</taxon>
        <taxon>Chlorellaceae</taxon>
        <taxon>Chlorella clade</taxon>
        <taxon>Chlorella</taxon>
    </lineage>
</organism>
<keyword evidence="10" id="KW-1185">Reference proteome</keyword>
<keyword evidence="2 7" id="KW-0349">Heme</keyword>
<keyword evidence="8" id="KW-0812">Transmembrane</keyword>
<proteinExistence type="inferred from homology"/>
<feature type="binding site" description="axial binding residue" evidence="7">
    <location>
        <position position="472"/>
    </location>
    <ligand>
        <name>heme</name>
        <dbReference type="ChEBI" id="CHEBI:30413"/>
    </ligand>
    <ligandPart>
        <name>Fe</name>
        <dbReference type="ChEBI" id="CHEBI:18248"/>
    </ligandPart>
</feature>
<dbReference type="EMBL" id="SIDB01000011">
    <property type="protein sequence ID" value="KAI3426077.1"/>
    <property type="molecule type" value="Genomic_DNA"/>
</dbReference>
<dbReference type="InterPro" id="IPR050196">
    <property type="entry name" value="Cytochrome_P450_Monoox"/>
</dbReference>
<evidence type="ECO:0000256" key="6">
    <source>
        <dbReference type="ARBA" id="ARBA00023033"/>
    </source>
</evidence>
<dbReference type="PRINTS" id="PR00463">
    <property type="entry name" value="EP450I"/>
</dbReference>
<dbReference type="OrthoDB" id="1470350at2759"/>
<accession>A0A9D4YU92</accession>
<dbReference type="InterPro" id="IPR036396">
    <property type="entry name" value="Cyt_P450_sf"/>
</dbReference>
<gene>
    <name evidence="9" type="ORF">D9Q98_008045</name>
</gene>
<comment type="similarity">
    <text evidence="1">Belongs to the cytochrome P450 family.</text>
</comment>
<keyword evidence="6" id="KW-0503">Monooxygenase</keyword>
<feature type="transmembrane region" description="Helical" evidence="8">
    <location>
        <begin position="20"/>
        <end position="43"/>
    </location>
</feature>
<dbReference type="Proteomes" id="UP001055712">
    <property type="component" value="Unassembled WGS sequence"/>
</dbReference>
<dbReference type="GO" id="GO:0016705">
    <property type="term" value="F:oxidoreductase activity, acting on paired donors, with incorporation or reduction of molecular oxygen"/>
    <property type="evidence" value="ECO:0007669"/>
    <property type="project" value="InterPro"/>
</dbReference>
<evidence type="ECO:0008006" key="11">
    <source>
        <dbReference type="Google" id="ProtNLM"/>
    </source>
</evidence>
<evidence type="ECO:0000256" key="2">
    <source>
        <dbReference type="ARBA" id="ARBA00022617"/>
    </source>
</evidence>
<dbReference type="GO" id="GO:0020037">
    <property type="term" value="F:heme binding"/>
    <property type="evidence" value="ECO:0007669"/>
    <property type="project" value="InterPro"/>
</dbReference>
<dbReference type="InterPro" id="IPR001128">
    <property type="entry name" value="Cyt_P450"/>
</dbReference>
<evidence type="ECO:0000256" key="8">
    <source>
        <dbReference type="SAM" id="Phobius"/>
    </source>
</evidence>
<evidence type="ECO:0000313" key="10">
    <source>
        <dbReference type="Proteomes" id="UP001055712"/>
    </source>
</evidence>
<name>A0A9D4YU92_CHLVU</name>
<dbReference type="Pfam" id="PF00067">
    <property type="entry name" value="p450"/>
    <property type="match status" value="1"/>
</dbReference>
<evidence type="ECO:0000256" key="4">
    <source>
        <dbReference type="ARBA" id="ARBA00023002"/>
    </source>
</evidence>
<keyword evidence="3 7" id="KW-0479">Metal-binding</keyword>
<dbReference type="SUPFAM" id="SSF48264">
    <property type="entry name" value="Cytochrome P450"/>
    <property type="match status" value="1"/>
</dbReference>
<keyword evidence="4" id="KW-0560">Oxidoreductase</keyword>
<keyword evidence="8" id="KW-1133">Transmembrane helix</keyword>
<keyword evidence="8" id="KW-0472">Membrane</keyword>
<dbReference type="GO" id="GO:0004497">
    <property type="term" value="F:monooxygenase activity"/>
    <property type="evidence" value="ECO:0007669"/>
    <property type="project" value="UniProtKB-KW"/>
</dbReference>
<sequence>MELQQLVVQWLGPWASDTLVQVLITLVVAAAMVATARWTAAILRAAARWLRVARGCHSVPAAPGGGLLGLGHVVQLATAPCSWEKMLEWARVTGPLTRFHILNRTGLIVNDPEGAKRVFQTRQRLYEKDLDFSYKPFLSILGTGLVTADGAHWQKQRLLMAPALRIDMLDAIIPIANSAVERLCKNLEAFRGTGTPVDLEEEFRLLTLQIIGEAILSLPPEECDRVFPSLYLPVMEESNVRVLAPWRQLYPLTAYRYNSRVKQLNNYIIGIIRQRRAARAASGGKAPAKADILDRILISAEERGEKWTPASEVQLCFEVKTFLLAGHETSSAMLCWTMYELSQNKAALEQVRAEAARVFAPSSGKDGGAAGAPTREAVDGMEYTLAALKESLRKYSVVPVVTRNLVQEDELLGHQLPRGSWLIVHLQGIHQQYKDPQRWQPERYMPGGEYDQFDESIRPYMFLPFIQGPRNCLGQYFALLENRVLLSVLSQRFTFTPVDAKKAGETHPSVIPVSPVNGLKMYVT</sequence>
<protein>
    <recommendedName>
        <fullName evidence="11">Cytochrome P450</fullName>
    </recommendedName>
</protein>
<dbReference type="PANTHER" id="PTHR24291">
    <property type="entry name" value="CYTOCHROME P450 FAMILY 4"/>
    <property type="match status" value="1"/>
</dbReference>
<reference evidence="9" key="2">
    <citation type="submission" date="2020-11" db="EMBL/GenBank/DDBJ databases">
        <authorList>
            <person name="Cecchin M."/>
            <person name="Marcolungo L."/>
            <person name="Rossato M."/>
            <person name="Girolomoni L."/>
            <person name="Cosentino E."/>
            <person name="Cuine S."/>
            <person name="Li-Beisson Y."/>
            <person name="Delledonne M."/>
            <person name="Ballottari M."/>
        </authorList>
    </citation>
    <scope>NUCLEOTIDE SEQUENCE</scope>
    <source>
        <strain evidence="9">211/11P</strain>
        <tissue evidence="9">Whole cell</tissue>
    </source>
</reference>
<dbReference type="PRINTS" id="PR00385">
    <property type="entry name" value="P450"/>
</dbReference>
<dbReference type="GO" id="GO:0005506">
    <property type="term" value="F:iron ion binding"/>
    <property type="evidence" value="ECO:0007669"/>
    <property type="project" value="InterPro"/>
</dbReference>
<evidence type="ECO:0000256" key="3">
    <source>
        <dbReference type="ARBA" id="ARBA00022723"/>
    </source>
</evidence>
<reference evidence="9" key="1">
    <citation type="journal article" date="2019" name="Plant J.">
        <title>Chlorella vulgaris genome assembly and annotation reveals the molecular basis for metabolic acclimation to high light conditions.</title>
        <authorList>
            <person name="Cecchin M."/>
            <person name="Marcolungo L."/>
            <person name="Rossato M."/>
            <person name="Girolomoni L."/>
            <person name="Cosentino E."/>
            <person name="Cuine S."/>
            <person name="Li-Beisson Y."/>
            <person name="Delledonne M."/>
            <person name="Ballottari M."/>
        </authorList>
    </citation>
    <scope>NUCLEOTIDE SEQUENCE</scope>
    <source>
        <strain evidence="9">211/11P</strain>
    </source>
</reference>
<dbReference type="InterPro" id="IPR002401">
    <property type="entry name" value="Cyt_P450_E_grp-I"/>
</dbReference>